<dbReference type="PANTHER" id="PTHR43822">
    <property type="entry name" value="HOMOACONITASE, MITOCHONDRIAL-RELATED"/>
    <property type="match status" value="1"/>
</dbReference>
<dbReference type="InterPro" id="IPR015928">
    <property type="entry name" value="Aconitase/3IPM_dehydase_swvl"/>
</dbReference>
<dbReference type="SUPFAM" id="SSF53732">
    <property type="entry name" value="Aconitase iron-sulfur domain"/>
    <property type="match status" value="1"/>
</dbReference>
<dbReference type="PRINTS" id="PR00415">
    <property type="entry name" value="ACONITASE"/>
</dbReference>
<keyword evidence="4" id="KW-0411">Iron-sulfur</keyword>
<dbReference type="Proteomes" id="UP000215127">
    <property type="component" value="Chromosome 6"/>
</dbReference>
<accession>A0A1X7RVF0</accession>
<dbReference type="GO" id="GO:0170034">
    <property type="term" value="P:L-amino acid biosynthetic process"/>
    <property type="evidence" value="ECO:0007669"/>
    <property type="project" value="UniProtKB-ARBA"/>
</dbReference>
<dbReference type="GO" id="GO:0016836">
    <property type="term" value="F:hydro-lyase activity"/>
    <property type="evidence" value="ECO:0007669"/>
    <property type="project" value="InterPro"/>
</dbReference>
<dbReference type="InterPro" id="IPR036008">
    <property type="entry name" value="Aconitase_4Fe-4S_dom"/>
</dbReference>
<evidence type="ECO:0000256" key="2">
    <source>
        <dbReference type="ARBA" id="ARBA00022723"/>
    </source>
</evidence>
<evidence type="ECO:0000259" key="7">
    <source>
        <dbReference type="Pfam" id="PF00694"/>
    </source>
</evidence>
<organism evidence="8 9">
    <name type="scientific">Zymoseptoria tritici (strain ST99CH_3D7)</name>
    <dbReference type="NCBI Taxonomy" id="1276538"/>
    <lineage>
        <taxon>Eukaryota</taxon>
        <taxon>Fungi</taxon>
        <taxon>Dikarya</taxon>
        <taxon>Ascomycota</taxon>
        <taxon>Pezizomycotina</taxon>
        <taxon>Dothideomycetes</taxon>
        <taxon>Dothideomycetidae</taxon>
        <taxon>Mycosphaerellales</taxon>
        <taxon>Mycosphaerellaceae</taxon>
        <taxon>Zymoseptoria</taxon>
    </lineage>
</organism>
<dbReference type="PANTHER" id="PTHR43822:SF2">
    <property type="entry name" value="HOMOACONITASE, MITOCHONDRIAL"/>
    <property type="match status" value="1"/>
</dbReference>
<dbReference type="Gene3D" id="3.20.19.10">
    <property type="entry name" value="Aconitase, domain 4"/>
    <property type="match status" value="1"/>
</dbReference>
<evidence type="ECO:0000259" key="6">
    <source>
        <dbReference type="Pfam" id="PF00330"/>
    </source>
</evidence>
<keyword evidence="5" id="KW-0456">Lyase</keyword>
<name>A0A1X7RVF0_ZYMT9</name>
<keyword evidence="9" id="KW-1185">Reference proteome</keyword>
<evidence type="ECO:0000256" key="4">
    <source>
        <dbReference type="ARBA" id="ARBA00023014"/>
    </source>
</evidence>
<dbReference type="InterPro" id="IPR015931">
    <property type="entry name" value="Acnase/IPM_dHydase_lsu_aba_1/3"/>
</dbReference>
<dbReference type="SUPFAM" id="SSF52016">
    <property type="entry name" value="LeuD/IlvD-like"/>
    <property type="match status" value="1"/>
</dbReference>
<dbReference type="InterPro" id="IPR000573">
    <property type="entry name" value="AconitaseA/IPMdHydase_ssu_swvl"/>
</dbReference>
<dbReference type="InterPro" id="IPR018136">
    <property type="entry name" value="Aconitase_4Fe-4S_BS"/>
</dbReference>
<proteinExistence type="inferred from homology"/>
<evidence type="ECO:0000313" key="8">
    <source>
        <dbReference type="EMBL" id="SMQ51443.1"/>
    </source>
</evidence>
<reference evidence="8 9" key="1">
    <citation type="submission" date="2016-06" db="EMBL/GenBank/DDBJ databases">
        <authorList>
            <person name="Kjaerup R.B."/>
            <person name="Dalgaard T.S."/>
            <person name="Juul-Madsen H.R."/>
        </authorList>
    </citation>
    <scope>NUCLEOTIDE SEQUENCE [LARGE SCALE GENOMIC DNA]</scope>
</reference>
<dbReference type="STRING" id="1276538.A0A1X7RVF0"/>
<dbReference type="GO" id="GO:0170038">
    <property type="term" value="P:proteinogenic amino acid biosynthetic process"/>
    <property type="evidence" value="ECO:0007669"/>
    <property type="project" value="UniProtKB-ARBA"/>
</dbReference>
<gene>
    <name evidence="8" type="ORF">ZT3D7_G6596</name>
</gene>
<keyword evidence="3" id="KW-0408">Iron</keyword>
<dbReference type="PROSITE" id="PS01244">
    <property type="entry name" value="ACONITASE_2"/>
    <property type="match status" value="1"/>
</dbReference>
<evidence type="ECO:0000256" key="1">
    <source>
        <dbReference type="ARBA" id="ARBA00007185"/>
    </source>
</evidence>
<protein>
    <recommendedName>
        <fullName evidence="10">Aconitase/3-isopropylmalate dehydratase large subunit alpha/beta/alpha domain-containing protein</fullName>
    </recommendedName>
</protein>
<dbReference type="Pfam" id="PF00330">
    <property type="entry name" value="Aconitase"/>
    <property type="match status" value="1"/>
</dbReference>
<dbReference type="InterPro" id="IPR033940">
    <property type="entry name" value="IPMI_Swivel"/>
</dbReference>
<feature type="domain" description="Aconitase A/isopropylmalate dehydratase small subunit swivel" evidence="7">
    <location>
        <begin position="686"/>
        <end position="742"/>
    </location>
</feature>
<evidence type="ECO:0008006" key="10">
    <source>
        <dbReference type="Google" id="ProtNLM"/>
    </source>
</evidence>
<dbReference type="Pfam" id="PF00694">
    <property type="entry name" value="Aconitase_C"/>
    <property type="match status" value="1"/>
</dbReference>
<dbReference type="GO" id="GO:0046872">
    <property type="term" value="F:metal ion binding"/>
    <property type="evidence" value="ECO:0007669"/>
    <property type="project" value="UniProtKB-KW"/>
</dbReference>
<evidence type="ECO:0000313" key="9">
    <source>
        <dbReference type="Proteomes" id="UP000215127"/>
    </source>
</evidence>
<sequence>MEYSAINEWGSRILRTISARLQQTEAALIKNASQLRHCTIIEFLDQLRINIEQHGRSTEAQALGHVIVLCNTEKDLGGLGIHHQSWPAVNDATLEELDFLVNAWLLAAKTRKLHYDQQHEDGGAPIKRETDAMTLAQKILAHHAHSVPRASGVRPGDFLRVSVDWIIASELSWQGMSNSIQSLDAPFQPWRNDRFWLSGDHTVDPRNYQEPTPQKLLEGIRKAKYEYKMTENQGANHTIMHTEFCRERAQPGMLVLGSDSHTCSAGCVSSLAIGLGAADVSAALGTGETWIKVPESIRINFVGKPQWYIGGKDVILYVLQQLRRNTFAAERVVEFGGAGSEWLSFDARFGICNMCTELGAITGIFTPDGITKRFVEGRRGRMYRSECTYFAPDEHAEYISTFDIDLGSVEPFIAIYPSPDNVHPITEHLDMLFDGCFIGACTTTEEDLVLAALILQVGLDRGLTLAPGKRIVVPGSRPILHNLEHLGLLEIYSKCGYTVTAPGCSLCLGIGADVAEAGSKWLSSQNRNFKNRMGKGAIGHICSAATVASSSFSMSLTDPRDLLRDVSQPLFQSHLLHCQRARTNRSPAKDMDIHAMSAPAETQPCYSNPKLHFIADHIPRSAPEEQHTGGRLTDTILGRIYRLGDFVDTDAIIPGPACSTCITDDDLAAHCFELVDPLFRDAVRTSDQKIVVAGKAFGCGSSREEAVRALKGLGVTCVIAESFSFIFGRNMATLGLLGIALQDADFFEKAKHQGSIRISISERRIDLDNDSFEFKLDAMEVRLLQEGGLVTSWKKHGTKVFAKLCQERSERSEMEVLRGLEW</sequence>
<dbReference type="GO" id="GO:0051536">
    <property type="term" value="F:iron-sulfur cluster binding"/>
    <property type="evidence" value="ECO:0007669"/>
    <property type="project" value="UniProtKB-KW"/>
</dbReference>
<evidence type="ECO:0000256" key="3">
    <source>
        <dbReference type="ARBA" id="ARBA00023004"/>
    </source>
</evidence>
<comment type="similarity">
    <text evidence="1">Belongs to the aconitase/IPM isomerase family.</text>
</comment>
<dbReference type="AlphaFoldDB" id="A0A1X7RVF0"/>
<dbReference type="CDD" id="cd01577">
    <property type="entry name" value="IPMI_Swivel"/>
    <property type="match status" value="1"/>
</dbReference>
<dbReference type="InterPro" id="IPR001030">
    <property type="entry name" value="Acoase/IPM_deHydtase_lsu_aba"/>
</dbReference>
<keyword evidence="2" id="KW-0479">Metal-binding</keyword>
<dbReference type="InterPro" id="IPR050067">
    <property type="entry name" value="IPM_dehydratase_rel_enz"/>
</dbReference>
<dbReference type="NCBIfam" id="TIGR02087">
    <property type="entry name" value="LEUD_arch"/>
    <property type="match status" value="1"/>
</dbReference>
<feature type="domain" description="Aconitase/3-isopropylmalate dehydratase large subunit alpha/beta/alpha" evidence="6">
    <location>
        <begin position="207"/>
        <end position="552"/>
    </location>
</feature>
<dbReference type="Gene3D" id="3.30.499.10">
    <property type="entry name" value="Aconitase, domain 3"/>
    <property type="match status" value="2"/>
</dbReference>
<dbReference type="EMBL" id="LT853697">
    <property type="protein sequence ID" value="SMQ51443.1"/>
    <property type="molecule type" value="Genomic_DNA"/>
</dbReference>
<evidence type="ECO:0000256" key="5">
    <source>
        <dbReference type="ARBA" id="ARBA00023239"/>
    </source>
</evidence>
<dbReference type="InterPro" id="IPR011827">
    <property type="entry name" value="LeuD_type2/HacB/DmdB"/>
</dbReference>